<reference evidence="1" key="1">
    <citation type="submission" date="2017-12" db="EMBL/GenBank/DDBJ databases">
        <title>Genome sequencing and analysis.</title>
        <authorList>
            <person name="Huang Y.-T."/>
        </authorList>
    </citation>
    <scope>NUCLEOTIDE SEQUENCE</scope>
    <source>
        <strain evidence="1">VGH116</strain>
    </source>
</reference>
<organism evidence="1 3">
    <name type="scientific">Morganella morganii</name>
    <name type="common">Proteus morganii</name>
    <dbReference type="NCBI Taxonomy" id="582"/>
    <lineage>
        <taxon>Bacteria</taxon>
        <taxon>Pseudomonadati</taxon>
        <taxon>Pseudomonadota</taxon>
        <taxon>Gammaproteobacteria</taxon>
        <taxon>Enterobacterales</taxon>
        <taxon>Morganellaceae</taxon>
        <taxon>Morganella</taxon>
    </lineage>
</organism>
<evidence type="ECO:0000313" key="3">
    <source>
        <dbReference type="Proteomes" id="UP000650477"/>
    </source>
</evidence>
<name>A0A0A5SFG6_MORMO</name>
<comment type="caution">
    <text evidence="1">The sequence shown here is derived from an EMBL/GenBank/DDBJ whole genome shotgun (WGS) entry which is preliminary data.</text>
</comment>
<dbReference type="SUPFAM" id="SSF46785">
    <property type="entry name" value="Winged helix' DNA-binding domain"/>
    <property type="match status" value="1"/>
</dbReference>
<dbReference type="RefSeq" id="WP_004236684.1">
    <property type="nucleotide sequence ID" value="NZ_ABGYJJ040000001.1"/>
</dbReference>
<dbReference type="Proteomes" id="UP001182247">
    <property type="component" value="Unassembled WGS sequence"/>
</dbReference>
<evidence type="ECO:0000313" key="2">
    <source>
        <dbReference type="EMBL" id="MDS0899724.1"/>
    </source>
</evidence>
<dbReference type="GeneID" id="93362235"/>
<dbReference type="Gene3D" id="1.10.10.10">
    <property type="entry name" value="Winged helix-like DNA-binding domain superfamily/Winged helix DNA-binding domain"/>
    <property type="match status" value="1"/>
</dbReference>
<dbReference type="EMBL" id="JAPKIY010000036">
    <property type="protein sequence ID" value="MDS0899724.1"/>
    <property type="molecule type" value="Genomic_DNA"/>
</dbReference>
<dbReference type="InterPro" id="IPR036388">
    <property type="entry name" value="WH-like_DNA-bd_sf"/>
</dbReference>
<dbReference type="OrthoDB" id="155998at2"/>
<protein>
    <submittedName>
        <fullName evidence="1">Transcriptional regulator</fullName>
    </submittedName>
</protein>
<dbReference type="STRING" id="582.AL531_15940"/>
<evidence type="ECO:0000313" key="1">
    <source>
        <dbReference type="EMBL" id="MBE8612113.1"/>
    </source>
</evidence>
<proteinExistence type="predicted"/>
<dbReference type="EMBL" id="PKLF01000005">
    <property type="protein sequence ID" value="MBE8612113.1"/>
    <property type="molecule type" value="Genomic_DNA"/>
</dbReference>
<dbReference type="Proteomes" id="UP000650477">
    <property type="component" value="Unassembled WGS sequence"/>
</dbReference>
<accession>A0A0A5SFG6</accession>
<gene>
    <name evidence="1" type="ORF">CYG68_06725</name>
    <name evidence="2" type="ORF">OSC06_17340</name>
</gene>
<reference evidence="2" key="2">
    <citation type="submission" date="2023-02" db="EMBL/GenBank/DDBJ databases">
        <title>Detection, antimicrobial susceptibility and genomic characterization of NDM-producing species of Morganellaceae, Yersiniaceae, and Enterobacteriaceae other than Klebsiella.</title>
        <authorList>
            <person name="Camargo C.H."/>
            <person name="Sacchi C.T."/>
            <person name="Campos K.R."/>
        </authorList>
    </citation>
    <scope>NUCLEOTIDE SEQUENCE</scope>
    <source>
        <strain evidence="2">1189_21</strain>
    </source>
</reference>
<dbReference type="InterPro" id="IPR036390">
    <property type="entry name" value="WH_DNA-bd_sf"/>
</dbReference>
<dbReference type="AlphaFoldDB" id="A0A0A5SFG6"/>
<sequence>MSRTNLESNLSSAQSVGEKLLILLKKHGPMQASEAGEHLGTTGEAARQQFTKLARDGMVEAHSECRGVGRPVQRWHLTALGNKRFPDCHAELTVKILTTIRRELGEDAIGKIITARENEARRDYFDKLQGAETLEERIIRLVAIRTEEGYMAQWEKEPEGSWLIIENHCPICSAARMCQGFCRAELELFQTVLNASVERVEYLLTDSRRCVYRVIQQED</sequence>